<evidence type="ECO:0000313" key="1">
    <source>
        <dbReference type="EMBL" id="KAF9516485.1"/>
    </source>
</evidence>
<protein>
    <submittedName>
        <fullName evidence="1">Uncharacterized protein</fullName>
    </submittedName>
</protein>
<sequence length="147" mass="15894">MATSPSSPAVLWQPFFLRAPLWSPSSCHLAGCSLTLFEVSRLDAIGISVVRGGSSDSMRTLVLVGILCILSPNIPSGWQLPRGCQPWGCWGKCCQTQIQWLNWKRPTVSLFGSSCSPQTCVGAPWPRWGSPMPVTVLVPLGPSSPWV</sequence>
<comment type="caution">
    <text evidence="1">The sequence shown here is derived from an EMBL/GenBank/DDBJ whole genome shotgun (WGS) entry which is preliminary data.</text>
</comment>
<keyword evidence="2" id="KW-1185">Reference proteome</keyword>
<accession>A0A9P6B2R4</accession>
<evidence type="ECO:0000313" key="2">
    <source>
        <dbReference type="Proteomes" id="UP000886523"/>
    </source>
</evidence>
<name>A0A9P6B2R4_9AGAM</name>
<dbReference type="EMBL" id="MU128939">
    <property type="protein sequence ID" value="KAF9516485.1"/>
    <property type="molecule type" value="Genomic_DNA"/>
</dbReference>
<organism evidence="1 2">
    <name type="scientific">Hydnum rufescens UP504</name>
    <dbReference type="NCBI Taxonomy" id="1448309"/>
    <lineage>
        <taxon>Eukaryota</taxon>
        <taxon>Fungi</taxon>
        <taxon>Dikarya</taxon>
        <taxon>Basidiomycota</taxon>
        <taxon>Agaricomycotina</taxon>
        <taxon>Agaricomycetes</taxon>
        <taxon>Cantharellales</taxon>
        <taxon>Hydnaceae</taxon>
        <taxon>Hydnum</taxon>
    </lineage>
</organism>
<gene>
    <name evidence="1" type="ORF">BS47DRAFT_1483970</name>
</gene>
<dbReference type="Proteomes" id="UP000886523">
    <property type="component" value="Unassembled WGS sequence"/>
</dbReference>
<reference evidence="1" key="1">
    <citation type="journal article" date="2020" name="Nat. Commun.">
        <title>Large-scale genome sequencing of mycorrhizal fungi provides insights into the early evolution of symbiotic traits.</title>
        <authorList>
            <person name="Miyauchi S."/>
            <person name="Kiss E."/>
            <person name="Kuo A."/>
            <person name="Drula E."/>
            <person name="Kohler A."/>
            <person name="Sanchez-Garcia M."/>
            <person name="Morin E."/>
            <person name="Andreopoulos B."/>
            <person name="Barry K.W."/>
            <person name="Bonito G."/>
            <person name="Buee M."/>
            <person name="Carver A."/>
            <person name="Chen C."/>
            <person name="Cichocki N."/>
            <person name="Clum A."/>
            <person name="Culley D."/>
            <person name="Crous P.W."/>
            <person name="Fauchery L."/>
            <person name="Girlanda M."/>
            <person name="Hayes R.D."/>
            <person name="Keri Z."/>
            <person name="LaButti K."/>
            <person name="Lipzen A."/>
            <person name="Lombard V."/>
            <person name="Magnuson J."/>
            <person name="Maillard F."/>
            <person name="Murat C."/>
            <person name="Nolan M."/>
            <person name="Ohm R.A."/>
            <person name="Pangilinan J."/>
            <person name="Pereira M.F."/>
            <person name="Perotto S."/>
            <person name="Peter M."/>
            <person name="Pfister S."/>
            <person name="Riley R."/>
            <person name="Sitrit Y."/>
            <person name="Stielow J.B."/>
            <person name="Szollosi G."/>
            <person name="Zifcakova L."/>
            <person name="Stursova M."/>
            <person name="Spatafora J.W."/>
            <person name="Tedersoo L."/>
            <person name="Vaario L.M."/>
            <person name="Yamada A."/>
            <person name="Yan M."/>
            <person name="Wang P."/>
            <person name="Xu J."/>
            <person name="Bruns T."/>
            <person name="Baldrian P."/>
            <person name="Vilgalys R."/>
            <person name="Dunand C."/>
            <person name="Henrissat B."/>
            <person name="Grigoriev I.V."/>
            <person name="Hibbett D."/>
            <person name="Nagy L.G."/>
            <person name="Martin F.M."/>
        </authorList>
    </citation>
    <scope>NUCLEOTIDE SEQUENCE</scope>
    <source>
        <strain evidence="1">UP504</strain>
    </source>
</reference>
<proteinExistence type="predicted"/>
<dbReference type="AlphaFoldDB" id="A0A9P6B2R4"/>